<evidence type="ECO:0000259" key="2">
    <source>
        <dbReference type="Pfam" id="PF13435"/>
    </source>
</evidence>
<dbReference type="InterPro" id="IPR051829">
    <property type="entry name" value="Multiheme_Cytochr_ET"/>
</dbReference>
<dbReference type="Gene3D" id="3.90.10.10">
    <property type="entry name" value="Cytochrome C3"/>
    <property type="match status" value="1"/>
</dbReference>
<dbReference type="EMBL" id="FNNO01000003">
    <property type="protein sequence ID" value="SDW54612.1"/>
    <property type="molecule type" value="Genomic_DNA"/>
</dbReference>
<dbReference type="SUPFAM" id="SSF48695">
    <property type="entry name" value="Multiheme cytochromes"/>
    <property type="match status" value="1"/>
</dbReference>
<dbReference type="PANTHER" id="PTHR35038:SF8">
    <property type="entry name" value="C-TYPE POLYHEME CYTOCHROME OMCC"/>
    <property type="match status" value="1"/>
</dbReference>
<sequence length="429" mass="47685">MKKRAAISVQPSYISLCMGLKNNIQGKRSLLMISSITLGIFLLARCVDKDNHAAQTARPPGFTAFAGSASCTGCHKNAYEKHLHSAHYLTSGIASEKNIKGSFESGRNSFDFSNGTVVAMEKNTDGKYYQVAYVNGVEKKRRRFDIVIGSATKGQSYLSWVNDRLVQLPITYFTANDQWCNSPGYPYQPAFNRPITSRCMECHTTFSQVVSTPDAKGESFDANKMIYGISCEKCHGPAAEHVAFQTKHPEAKEARFIINPAKFNRRQLLDLCALCHGGRLQKTQPSFSFTAGDSLARYFTWDTSGMQTLSGIDVHGNQYGLLKQSKCFTMSNTLTCNTCHDAHANEKGQTVVFSQRCMSCHSTVHEHFSKINHQVVTGIKQDCISCHMPKQTSRSIAVLLEGATTPTAIKMHTHFITVYPEETNHFKKL</sequence>
<dbReference type="Pfam" id="PF13435">
    <property type="entry name" value="Cytochrome_C554"/>
    <property type="match status" value="1"/>
</dbReference>
<evidence type="ECO:0000313" key="4">
    <source>
        <dbReference type="Proteomes" id="UP000198711"/>
    </source>
</evidence>
<reference evidence="3 4" key="1">
    <citation type="submission" date="2016-10" db="EMBL/GenBank/DDBJ databases">
        <authorList>
            <person name="Varghese N."/>
            <person name="Submissions S."/>
        </authorList>
    </citation>
    <scope>NUCLEOTIDE SEQUENCE [LARGE SCALE GENOMIC DNA]</scope>
    <source>
        <strain evidence="3 4">DSM 25353</strain>
    </source>
</reference>
<keyword evidence="1" id="KW-0732">Signal</keyword>
<comment type="caution">
    <text evidence="3">The sequence shown here is derived from an EMBL/GenBank/DDBJ whole genome shotgun (WGS) entry which is preliminary data.</text>
</comment>
<proteinExistence type="predicted"/>
<keyword evidence="4" id="KW-1185">Reference proteome</keyword>
<evidence type="ECO:0000256" key="1">
    <source>
        <dbReference type="ARBA" id="ARBA00022729"/>
    </source>
</evidence>
<dbReference type="RefSeq" id="WP_092722890.1">
    <property type="nucleotide sequence ID" value="NZ_FNNO01000003.1"/>
</dbReference>
<dbReference type="InterPro" id="IPR023155">
    <property type="entry name" value="Cyt_c-552/4"/>
</dbReference>
<dbReference type="AlphaFoldDB" id="A0A8X8LAR6"/>
<protein>
    <submittedName>
        <fullName evidence="3">Cytochrome c554 and c-prime</fullName>
    </submittedName>
</protein>
<organism evidence="3 4">
    <name type="scientific">Hydrobacter penzbergensis</name>
    <dbReference type="NCBI Taxonomy" id="1235997"/>
    <lineage>
        <taxon>Bacteria</taxon>
        <taxon>Pseudomonadati</taxon>
        <taxon>Bacteroidota</taxon>
        <taxon>Chitinophagia</taxon>
        <taxon>Chitinophagales</taxon>
        <taxon>Chitinophagaceae</taxon>
        <taxon>Hydrobacter</taxon>
    </lineage>
</organism>
<gene>
    <name evidence="3" type="ORF">SAMN05444410_103239</name>
</gene>
<dbReference type="Gene3D" id="1.10.1130.10">
    <property type="entry name" value="Flavocytochrome C3, Chain A"/>
    <property type="match status" value="1"/>
</dbReference>
<dbReference type="Proteomes" id="UP000198711">
    <property type="component" value="Unassembled WGS sequence"/>
</dbReference>
<accession>A0A8X8LAR6</accession>
<dbReference type="InterPro" id="IPR036280">
    <property type="entry name" value="Multihaem_cyt_sf"/>
</dbReference>
<name>A0A8X8LAR6_9BACT</name>
<feature type="domain" description="Cytochrome c-552/4" evidence="2">
    <location>
        <begin position="196"/>
        <end position="236"/>
    </location>
</feature>
<dbReference type="PANTHER" id="PTHR35038">
    <property type="entry name" value="DISSIMILATORY SULFITE REDUCTASE SIRA"/>
    <property type="match status" value="1"/>
</dbReference>
<evidence type="ECO:0000313" key="3">
    <source>
        <dbReference type="EMBL" id="SDW54612.1"/>
    </source>
</evidence>